<dbReference type="EMBL" id="CP017555">
    <property type="protein sequence ID" value="AOW02811.1"/>
    <property type="molecule type" value="Genomic_DNA"/>
</dbReference>
<dbReference type="GeneID" id="94582998"/>
<dbReference type="AlphaFoldDB" id="A0A1D8NB01"/>
<gene>
    <name evidence="2" type="ORF">YALI1_C18757g</name>
</gene>
<dbReference type="Proteomes" id="UP000182444">
    <property type="component" value="Chromosome 1C"/>
</dbReference>
<dbReference type="VEuPathDB" id="FungiDB:YALI1_C18757g"/>
<name>A0A1D8NB01_YARLL</name>
<evidence type="ECO:0000313" key="2">
    <source>
        <dbReference type="EMBL" id="AOW02811.1"/>
    </source>
</evidence>
<sequence length="295" mass="32615">MEELDTEDGGIGHGGWRDSGTGRLGKAQSRSVGGVMWDCGGREPVKSRLSIRWRIGLRKTPLSDTRIRSRDAETEVCNCGFGQIIKHSQTRDIHKREKCRQHYDFLVFQLTKDRHEQHCSHAPNDLSVEGVCVILDTLGYNVLANSLGDSFYLYELILFSGASCVQTVTTTPRESSLFAAQSQDPIQFTRSANSSEVHLAAFEALLPIGVPNSRAVHQVVSRMIAMIAIVNLMTADSRWTWNMDLDGGSACREVEKDLLQHTTTTATDQGRIHKSLVCLSALPTVVDCGLPYHGD</sequence>
<feature type="region of interest" description="Disordered" evidence="1">
    <location>
        <begin position="1"/>
        <end position="27"/>
    </location>
</feature>
<evidence type="ECO:0000313" key="3">
    <source>
        <dbReference type="Proteomes" id="UP000182444"/>
    </source>
</evidence>
<evidence type="ECO:0000256" key="1">
    <source>
        <dbReference type="SAM" id="MobiDB-lite"/>
    </source>
</evidence>
<reference evidence="2 3" key="1">
    <citation type="journal article" date="2016" name="PLoS ONE">
        <title>Sequence Assembly of Yarrowia lipolytica Strain W29/CLIB89 Shows Transposable Element Diversity.</title>
        <authorList>
            <person name="Magnan C."/>
            <person name="Yu J."/>
            <person name="Chang I."/>
            <person name="Jahn E."/>
            <person name="Kanomata Y."/>
            <person name="Wu J."/>
            <person name="Zeller M."/>
            <person name="Oakes M."/>
            <person name="Baldi P."/>
            <person name="Sandmeyer S."/>
        </authorList>
    </citation>
    <scope>NUCLEOTIDE SEQUENCE [LARGE SCALE GENOMIC DNA]</scope>
    <source>
        <strain evidence="3">CLIB89(W29)</strain>
    </source>
</reference>
<proteinExistence type="predicted"/>
<organism evidence="2 3">
    <name type="scientific">Yarrowia lipolytica</name>
    <name type="common">Candida lipolytica</name>
    <dbReference type="NCBI Taxonomy" id="4952"/>
    <lineage>
        <taxon>Eukaryota</taxon>
        <taxon>Fungi</taxon>
        <taxon>Dikarya</taxon>
        <taxon>Ascomycota</taxon>
        <taxon>Saccharomycotina</taxon>
        <taxon>Dipodascomycetes</taxon>
        <taxon>Dipodascales</taxon>
        <taxon>Dipodascales incertae sedis</taxon>
        <taxon>Yarrowia</taxon>
    </lineage>
</organism>
<accession>A0A1D8NB01</accession>
<protein>
    <submittedName>
        <fullName evidence="2">Uncharacterized protein</fullName>
    </submittedName>
</protein>
<dbReference type="RefSeq" id="XP_068138466.1">
    <property type="nucleotide sequence ID" value="XM_068282365.1"/>
</dbReference>